<proteinExistence type="predicted"/>
<dbReference type="Proteomes" id="UP000266673">
    <property type="component" value="Unassembled WGS sequence"/>
</dbReference>
<dbReference type="AlphaFoldDB" id="A0A397WCT9"/>
<evidence type="ECO:0000313" key="2">
    <source>
        <dbReference type="EMBL" id="RIB30026.1"/>
    </source>
</evidence>
<accession>A0A397WCT9</accession>
<keyword evidence="3" id="KW-1185">Reference proteome</keyword>
<comment type="caution">
    <text evidence="2">The sequence shown here is derived from an EMBL/GenBank/DDBJ whole genome shotgun (WGS) entry which is preliminary data.</text>
</comment>
<evidence type="ECO:0000256" key="1">
    <source>
        <dbReference type="SAM" id="MobiDB-lite"/>
    </source>
</evidence>
<reference evidence="2 3" key="1">
    <citation type="submission" date="2018-06" db="EMBL/GenBank/DDBJ databases">
        <title>Comparative genomics reveals the genomic features of Rhizophagus irregularis, R. cerebriforme, R. diaphanum and Gigaspora rosea, and their symbiotic lifestyle signature.</title>
        <authorList>
            <person name="Morin E."/>
            <person name="San Clemente H."/>
            <person name="Chen E.C.H."/>
            <person name="De La Providencia I."/>
            <person name="Hainaut M."/>
            <person name="Kuo A."/>
            <person name="Kohler A."/>
            <person name="Murat C."/>
            <person name="Tang N."/>
            <person name="Roy S."/>
            <person name="Loubradou J."/>
            <person name="Henrissat B."/>
            <person name="Grigoriev I.V."/>
            <person name="Corradi N."/>
            <person name="Roux C."/>
            <person name="Martin F.M."/>
        </authorList>
    </citation>
    <scope>NUCLEOTIDE SEQUENCE [LARGE SCALE GENOMIC DNA]</scope>
    <source>
        <strain evidence="2 3">DAOM 194757</strain>
    </source>
</reference>
<feature type="region of interest" description="Disordered" evidence="1">
    <location>
        <begin position="1"/>
        <end position="88"/>
    </location>
</feature>
<evidence type="ECO:0000313" key="3">
    <source>
        <dbReference type="Proteomes" id="UP000266673"/>
    </source>
</evidence>
<feature type="compositionally biased region" description="Polar residues" evidence="1">
    <location>
        <begin position="1"/>
        <end position="12"/>
    </location>
</feature>
<gene>
    <name evidence="2" type="ORF">C2G38_2153778</name>
</gene>
<dbReference type="EMBL" id="QKWP01000023">
    <property type="protein sequence ID" value="RIB30026.1"/>
    <property type="molecule type" value="Genomic_DNA"/>
</dbReference>
<organism evidence="2 3">
    <name type="scientific">Gigaspora rosea</name>
    <dbReference type="NCBI Taxonomy" id="44941"/>
    <lineage>
        <taxon>Eukaryota</taxon>
        <taxon>Fungi</taxon>
        <taxon>Fungi incertae sedis</taxon>
        <taxon>Mucoromycota</taxon>
        <taxon>Glomeromycotina</taxon>
        <taxon>Glomeromycetes</taxon>
        <taxon>Diversisporales</taxon>
        <taxon>Gigasporaceae</taxon>
        <taxon>Gigaspora</taxon>
    </lineage>
</organism>
<sequence>MNNNKELATTPANYVPDTKNKKAKVNISKLRHDDTKNRQPPFNNNFDNSSPNHNSAEEIMNSELAGRPAARQSSLEPEPELEPEPIPVYRRNSSIMSIEELDELFGVN</sequence>
<feature type="compositionally biased region" description="Low complexity" evidence="1">
    <location>
        <begin position="40"/>
        <end position="54"/>
    </location>
</feature>
<name>A0A397WCT9_9GLOM</name>
<protein>
    <submittedName>
        <fullName evidence="2">Uncharacterized protein</fullName>
    </submittedName>
</protein>